<evidence type="ECO:0000259" key="1">
    <source>
        <dbReference type="Pfam" id="PF00561"/>
    </source>
</evidence>
<dbReference type="SUPFAM" id="SSF53474">
    <property type="entry name" value="alpha/beta-Hydrolases"/>
    <property type="match status" value="1"/>
</dbReference>
<dbReference type="Gene3D" id="3.40.50.1820">
    <property type="entry name" value="alpha/beta hydrolase"/>
    <property type="match status" value="1"/>
</dbReference>
<dbReference type="Pfam" id="PF00561">
    <property type="entry name" value="Abhydrolase_1"/>
    <property type="match status" value="1"/>
</dbReference>
<evidence type="ECO:0000313" key="2">
    <source>
        <dbReference type="EMBL" id="JAT63339.1"/>
    </source>
</evidence>
<name>A0A1D1Z8W8_9ARAE</name>
<dbReference type="PANTHER" id="PTHR43139">
    <property type="entry name" value="SI:DKEY-122A22.2"/>
    <property type="match status" value="1"/>
</dbReference>
<dbReference type="InterPro" id="IPR000073">
    <property type="entry name" value="AB_hydrolase_1"/>
</dbReference>
<dbReference type="AlphaFoldDB" id="A0A1D1Z8W8"/>
<dbReference type="PRINTS" id="PR00111">
    <property type="entry name" value="ABHYDROLASE"/>
</dbReference>
<protein>
    <submittedName>
        <fullName evidence="2">Uncharacterized protein Mb2734</fullName>
    </submittedName>
</protein>
<gene>
    <name evidence="2" type="primary">Mb2734_0</name>
    <name evidence="2" type="ORF">g.72949</name>
</gene>
<dbReference type="EMBL" id="GDJX01004597">
    <property type="protein sequence ID" value="JAT63339.1"/>
    <property type="molecule type" value="Transcribed_RNA"/>
</dbReference>
<dbReference type="InterPro" id="IPR029058">
    <property type="entry name" value="AB_hydrolase_fold"/>
</dbReference>
<dbReference type="InterPro" id="IPR052370">
    <property type="entry name" value="Meta-cleavage_hydrolase"/>
</dbReference>
<sequence>PPPPPPPPMEAAGSGHLLRLRLLLLRLPFRLFSRFLSLLPSPHRLRAPSLVALRDLHLSLSFLRAGLLPVTLDLDPSTSVHLWVPAHRRHARPALVLIHGFGGNSKWQWERQVGPLSRCFDLYVPDLVFFGRSRSSRPDRSVAFQAECVAEAMRRLGLRRYSVCGISYGGFVAFRMAAEAAEAEVERVVILSAGVCATAGQRAEMVAREERDVCEVLLPQRPEDLLALMRRSMHRPPRWMPAFLLRDFIQVMYEVHREEREEMIRELLLGAAEDTLPVLSQKTLLIWGDRDNVFPLFLAHQLKSHLGEESKLEIVKDAGHALQLESPHRVNYLIQSFVSNQKM</sequence>
<feature type="domain" description="AB hydrolase-1" evidence="1">
    <location>
        <begin position="93"/>
        <end position="327"/>
    </location>
</feature>
<accession>A0A1D1Z8W8</accession>
<reference evidence="2" key="1">
    <citation type="submission" date="2015-07" db="EMBL/GenBank/DDBJ databases">
        <title>Transcriptome Assembly of Anthurium amnicola.</title>
        <authorList>
            <person name="Suzuki J."/>
        </authorList>
    </citation>
    <scope>NUCLEOTIDE SEQUENCE</scope>
</reference>
<proteinExistence type="predicted"/>
<organism evidence="2">
    <name type="scientific">Anthurium amnicola</name>
    <dbReference type="NCBI Taxonomy" id="1678845"/>
    <lineage>
        <taxon>Eukaryota</taxon>
        <taxon>Viridiplantae</taxon>
        <taxon>Streptophyta</taxon>
        <taxon>Embryophyta</taxon>
        <taxon>Tracheophyta</taxon>
        <taxon>Spermatophyta</taxon>
        <taxon>Magnoliopsida</taxon>
        <taxon>Liliopsida</taxon>
        <taxon>Araceae</taxon>
        <taxon>Pothoideae</taxon>
        <taxon>Potheae</taxon>
        <taxon>Anthurium</taxon>
    </lineage>
</organism>
<dbReference type="PANTHER" id="PTHR43139:SF37">
    <property type="entry name" value="ALPHA_BETA-HYDROLASES SUPERFAMILY PROTEIN"/>
    <property type="match status" value="1"/>
</dbReference>
<feature type="non-terminal residue" evidence="2">
    <location>
        <position position="1"/>
    </location>
</feature>